<dbReference type="InParanoid" id="A0A3B1KKU5"/>
<feature type="domain" description="Transposase Tc1-like" evidence="1">
    <location>
        <begin position="58"/>
        <end position="112"/>
    </location>
</feature>
<dbReference type="Pfam" id="PF01498">
    <property type="entry name" value="HTH_Tnp_Tc3_2"/>
    <property type="match status" value="1"/>
</dbReference>
<dbReference type="InterPro" id="IPR036388">
    <property type="entry name" value="WH-like_DNA-bd_sf"/>
</dbReference>
<proteinExistence type="predicted"/>
<keyword evidence="4" id="KW-1185">Reference proteome</keyword>
<dbReference type="Pfam" id="PF25787">
    <property type="entry name" value="HTH_SB"/>
    <property type="match status" value="1"/>
</dbReference>
<dbReference type="Proteomes" id="UP000018467">
    <property type="component" value="Unassembled WGS sequence"/>
</dbReference>
<dbReference type="SUPFAM" id="SSF46689">
    <property type="entry name" value="Homeodomain-like"/>
    <property type="match status" value="1"/>
</dbReference>
<dbReference type="GO" id="GO:0003677">
    <property type="term" value="F:DNA binding"/>
    <property type="evidence" value="ECO:0007669"/>
    <property type="project" value="InterPro"/>
</dbReference>
<evidence type="ECO:0000259" key="2">
    <source>
        <dbReference type="Pfam" id="PF25787"/>
    </source>
</evidence>
<reference evidence="4" key="2">
    <citation type="journal article" date="2014" name="Nat. Commun.">
        <title>The cavefish genome reveals candidate genes for eye loss.</title>
        <authorList>
            <person name="McGaugh S.E."/>
            <person name="Gross J.B."/>
            <person name="Aken B."/>
            <person name="Blin M."/>
            <person name="Borowsky R."/>
            <person name="Chalopin D."/>
            <person name="Hinaux H."/>
            <person name="Jeffery W.R."/>
            <person name="Keene A."/>
            <person name="Ma L."/>
            <person name="Minx P."/>
            <person name="Murphy D."/>
            <person name="O'Quin K.E."/>
            <person name="Retaux S."/>
            <person name="Rohner N."/>
            <person name="Searle S.M."/>
            <person name="Stahl B.A."/>
            <person name="Tabin C."/>
            <person name="Volff J.N."/>
            <person name="Yoshizawa M."/>
            <person name="Warren W.C."/>
        </authorList>
    </citation>
    <scope>NUCLEOTIDE SEQUENCE [LARGE SCALE GENOMIC DNA]</scope>
    <source>
        <strain evidence="4">female</strain>
    </source>
</reference>
<evidence type="ECO:0000313" key="3">
    <source>
        <dbReference type="Ensembl" id="ENSAMXP00000054414.1"/>
    </source>
</evidence>
<feature type="domain" description="Sleeping Beauty transposase HTH" evidence="2">
    <location>
        <begin position="1"/>
        <end position="52"/>
    </location>
</feature>
<dbReference type="GO" id="GO:0015074">
    <property type="term" value="P:DNA integration"/>
    <property type="evidence" value="ECO:0007669"/>
    <property type="project" value="InterPro"/>
</dbReference>
<dbReference type="GeneTree" id="ENSGT00970000194145"/>
<dbReference type="Ensembl" id="ENSAMXT00000036907.1">
    <property type="protein sequence ID" value="ENSAMXP00000054414.1"/>
    <property type="gene ID" value="ENSAMXG00000034568.1"/>
</dbReference>
<dbReference type="STRING" id="7994.ENSAMXP00000054414"/>
<reference evidence="4" key="1">
    <citation type="submission" date="2013-03" db="EMBL/GenBank/DDBJ databases">
        <authorList>
            <person name="Jeffery W."/>
            <person name="Warren W."/>
            <person name="Wilson R.K."/>
        </authorList>
    </citation>
    <scope>NUCLEOTIDE SEQUENCE</scope>
    <source>
        <strain evidence="4">female</strain>
    </source>
</reference>
<reference evidence="3" key="3">
    <citation type="submission" date="2025-08" db="UniProtKB">
        <authorList>
            <consortium name="Ensembl"/>
        </authorList>
    </citation>
    <scope>IDENTIFICATION</scope>
</reference>
<accession>A0A3B1KKU5</accession>
<dbReference type="InterPro" id="IPR057667">
    <property type="entry name" value="HTH_SB"/>
</dbReference>
<evidence type="ECO:0000313" key="4">
    <source>
        <dbReference type="Proteomes" id="UP000018467"/>
    </source>
</evidence>
<protein>
    <submittedName>
        <fullName evidence="3">Uncharacterized protein</fullName>
    </submittedName>
</protein>
<name>A0A3B1KKU5_ASTMX</name>
<dbReference type="InterPro" id="IPR002492">
    <property type="entry name" value="Transposase_Tc1-like"/>
</dbReference>
<organism evidence="3 4">
    <name type="scientific">Astyanax mexicanus</name>
    <name type="common">Blind cave fish</name>
    <name type="synonym">Astyanax fasciatus mexicanus</name>
    <dbReference type="NCBI Taxonomy" id="7994"/>
    <lineage>
        <taxon>Eukaryota</taxon>
        <taxon>Metazoa</taxon>
        <taxon>Chordata</taxon>
        <taxon>Craniata</taxon>
        <taxon>Vertebrata</taxon>
        <taxon>Euteleostomi</taxon>
        <taxon>Actinopterygii</taxon>
        <taxon>Neopterygii</taxon>
        <taxon>Teleostei</taxon>
        <taxon>Ostariophysi</taxon>
        <taxon>Characiformes</taxon>
        <taxon>Characoidei</taxon>
        <taxon>Acestrorhamphidae</taxon>
        <taxon>Acestrorhamphinae</taxon>
        <taxon>Astyanax</taxon>
    </lineage>
</organism>
<dbReference type="Gene3D" id="1.10.10.10">
    <property type="entry name" value="Winged helix-like DNA-binding domain superfamily/Winged helix DNA-binding domain"/>
    <property type="match status" value="1"/>
</dbReference>
<sequence length="112" mass="12670">MGRTKEHFKAIRDNIMEGQKAGKEYKTLSKQLGLSVSTIGSIIQKWKANGTTVNLPLLVRRVKADPRTTRRALREDLMVVRTLVSVNTISNVLHSNGLCFRRARKVPLLSER</sequence>
<dbReference type="AlphaFoldDB" id="A0A3B1KKU5"/>
<reference evidence="3" key="4">
    <citation type="submission" date="2025-09" db="UniProtKB">
        <authorList>
            <consortium name="Ensembl"/>
        </authorList>
    </citation>
    <scope>IDENTIFICATION</scope>
</reference>
<dbReference type="InterPro" id="IPR009057">
    <property type="entry name" value="Homeodomain-like_sf"/>
</dbReference>
<evidence type="ECO:0000259" key="1">
    <source>
        <dbReference type="Pfam" id="PF01498"/>
    </source>
</evidence>
<dbReference type="GO" id="GO:0006313">
    <property type="term" value="P:DNA transposition"/>
    <property type="evidence" value="ECO:0007669"/>
    <property type="project" value="InterPro"/>
</dbReference>